<proteinExistence type="inferred from homology"/>
<feature type="domain" description="WRC" evidence="8">
    <location>
        <begin position="86"/>
        <end position="130"/>
    </location>
</feature>
<dbReference type="PROSITE" id="PS51666">
    <property type="entry name" value="QLQ"/>
    <property type="match status" value="1"/>
</dbReference>
<feature type="region of interest" description="Disordered" evidence="6">
    <location>
        <begin position="321"/>
        <end position="361"/>
    </location>
</feature>
<keyword evidence="10" id="KW-1185">Reference proteome</keyword>
<feature type="short sequence motif" description="Bipartite nuclear localization signal" evidence="4">
    <location>
        <begin position="119"/>
        <end position="126"/>
    </location>
</feature>
<dbReference type="PANTHER" id="PTHR31602">
    <property type="entry name" value="GROWTH-REGULATING FACTOR 5"/>
    <property type="match status" value="1"/>
</dbReference>
<dbReference type="GO" id="GO:0006355">
    <property type="term" value="P:regulation of DNA-templated transcription"/>
    <property type="evidence" value="ECO:0007669"/>
    <property type="project" value="InterPro"/>
</dbReference>
<comment type="similarity">
    <text evidence="2 5">Belongs to the GRF family.</text>
</comment>
<comment type="domain">
    <text evidence="5">The QLQ domain and WRC domain may be involved in protein-protein interaction and DNA-binding, respectively.</text>
</comment>
<evidence type="ECO:0000256" key="6">
    <source>
        <dbReference type="SAM" id="MobiDB-lite"/>
    </source>
</evidence>
<dbReference type="GO" id="GO:0005634">
    <property type="term" value="C:nucleus"/>
    <property type="evidence" value="ECO:0007669"/>
    <property type="project" value="UniProtKB-SubCell"/>
</dbReference>
<evidence type="ECO:0000256" key="4">
    <source>
        <dbReference type="PROSITE-ProRule" id="PRU01002"/>
    </source>
</evidence>
<dbReference type="PROSITE" id="PS51667">
    <property type="entry name" value="WRC"/>
    <property type="match status" value="1"/>
</dbReference>
<dbReference type="GO" id="GO:0005524">
    <property type="term" value="F:ATP binding"/>
    <property type="evidence" value="ECO:0007669"/>
    <property type="project" value="UniProtKB-UniRule"/>
</dbReference>
<comment type="function">
    <text evidence="5">Transcription activator.</text>
</comment>
<feature type="compositionally biased region" description="Polar residues" evidence="6">
    <location>
        <begin position="130"/>
        <end position="173"/>
    </location>
</feature>
<dbReference type="SMART" id="SM00951">
    <property type="entry name" value="QLQ"/>
    <property type="match status" value="1"/>
</dbReference>
<feature type="region of interest" description="Disordered" evidence="6">
    <location>
        <begin position="92"/>
        <end position="173"/>
    </location>
</feature>
<dbReference type="Proteomes" id="UP000298416">
    <property type="component" value="Unassembled WGS sequence"/>
</dbReference>
<feature type="compositionally biased region" description="Basic and acidic residues" evidence="6">
    <location>
        <begin position="92"/>
        <end position="115"/>
    </location>
</feature>
<accession>A0A8X8WPM5</accession>
<evidence type="ECO:0000256" key="3">
    <source>
        <dbReference type="ARBA" id="ARBA00023242"/>
    </source>
</evidence>
<comment type="subcellular location">
    <subcellularLocation>
        <location evidence="1 4 5">Nucleus</location>
    </subcellularLocation>
</comment>
<organism evidence="9">
    <name type="scientific">Salvia splendens</name>
    <name type="common">Scarlet sage</name>
    <dbReference type="NCBI Taxonomy" id="180675"/>
    <lineage>
        <taxon>Eukaryota</taxon>
        <taxon>Viridiplantae</taxon>
        <taxon>Streptophyta</taxon>
        <taxon>Embryophyta</taxon>
        <taxon>Tracheophyta</taxon>
        <taxon>Spermatophyta</taxon>
        <taxon>Magnoliopsida</taxon>
        <taxon>eudicotyledons</taxon>
        <taxon>Gunneridae</taxon>
        <taxon>Pentapetalae</taxon>
        <taxon>asterids</taxon>
        <taxon>lamiids</taxon>
        <taxon>Lamiales</taxon>
        <taxon>Lamiaceae</taxon>
        <taxon>Nepetoideae</taxon>
        <taxon>Mentheae</taxon>
        <taxon>Salviinae</taxon>
        <taxon>Salvia</taxon>
        <taxon>Salvia subgen. Calosphace</taxon>
        <taxon>core Calosphace</taxon>
    </lineage>
</organism>
<dbReference type="GO" id="GO:0099402">
    <property type="term" value="P:plant organ development"/>
    <property type="evidence" value="ECO:0007669"/>
    <property type="project" value="UniProtKB-ARBA"/>
</dbReference>
<protein>
    <recommendedName>
        <fullName evidence="5">Growth-regulating factor</fullName>
    </recommendedName>
</protein>
<evidence type="ECO:0000256" key="5">
    <source>
        <dbReference type="RuleBase" id="RU367127"/>
    </source>
</evidence>
<keyword evidence="3 4" id="KW-0539">Nucleus</keyword>
<evidence type="ECO:0000256" key="2">
    <source>
        <dbReference type="ARBA" id="ARBA00008122"/>
    </source>
</evidence>
<keyword evidence="5" id="KW-0010">Activator</keyword>
<evidence type="ECO:0000313" key="10">
    <source>
        <dbReference type="Proteomes" id="UP000298416"/>
    </source>
</evidence>
<keyword evidence="5" id="KW-0805">Transcription regulation</keyword>
<comment type="caution">
    <text evidence="9">The sequence shown here is derived from an EMBL/GenBank/DDBJ whole genome shotgun (WGS) entry which is preliminary data.</text>
</comment>
<name>A0A8X8WPM5_SALSN</name>
<dbReference type="AlphaFoldDB" id="A0A8X8WPM5"/>
<dbReference type="InterPro" id="IPR031137">
    <property type="entry name" value="GRF"/>
</dbReference>
<dbReference type="GO" id="GO:0006351">
    <property type="term" value="P:DNA-templated transcription"/>
    <property type="evidence" value="ECO:0007669"/>
    <property type="project" value="UniProtKB-UniRule"/>
</dbReference>
<dbReference type="InterPro" id="IPR014978">
    <property type="entry name" value="Gln-Leu-Gln_QLQ"/>
</dbReference>
<dbReference type="Pfam" id="PF08880">
    <property type="entry name" value="QLQ"/>
    <property type="match status" value="1"/>
</dbReference>
<reference evidence="9" key="2">
    <citation type="submission" date="2020-08" db="EMBL/GenBank/DDBJ databases">
        <title>Plant Genome Project.</title>
        <authorList>
            <person name="Zhang R.-G."/>
        </authorList>
    </citation>
    <scope>NUCLEOTIDE SEQUENCE</scope>
    <source>
        <strain evidence="9">Huo1</strain>
        <tissue evidence="9">Leaf</tissue>
    </source>
</reference>
<feature type="domain" description="QLQ" evidence="7">
    <location>
        <begin position="25"/>
        <end position="60"/>
    </location>
</feature>
<feature type="compositionally biased region" description="Basic residues" evidence="6">
    <location>
        <begin position="116"/>
        <end position="126"/>
    </location>
</feature>
<feature type="short sequence motif" description="Bipartite nuclear localization signal" evidence="4">
    <location>
        <begin position="91"/>
        <end position="101"/>
    </location>
</feature>
<dbReference type="Pfam" id="PF08879">
    <property type="entry name" value="WRC"/>
    <property type="match status" value="1"/>
</dbReference>
<sequence length="361" mass="39556">MSEKAPITVVGMGAELGYGGYRAPPFTDVQWKELEQQAMIYKYMVAGLPVPPDLVTPIRHSFEGLYAHLFNNPALGYCSYYGKKFDPEPGRCRRTDGKKWRCSKDAHPDSKYCERHMHRGRNRSRKHVESQSTSQSMLTAGSHSSTGGSINRGSSQQMPLYSGANSEGSSVGSNATKLQMGPYGISGREFRHIYLITFLQSLDPTLSNEKLYVSNLSGFFYDACWRSFTQEASGRTGGLGLGPSAGSGTWGLMPSQVSSSSLFKQGSNSRMLASSYTPHAHEPVSSKQQHHGLFGSDISSPTTLKQEHLFFSEWPTTKESWSNLDNNGTNENAFSSTQLSMPTPRTSSGFTSATAYSPNDA</sequence>
<evidence type="ECO:0000259" key="8">
    <source>
        <dbReference type="PROSITE" id="PS51667"/>
    </source>
</evidence>
<evidence type="ECO:0000259" key="7">
    <source>
        <dbReference type="PROSITE" id="PS51666"/>
    </source>
</evidence>
<gene>
    <name evidence="9" type="ORF">SASPL_140916</name>
</gene>
<evidence type="ECO:0000256" key="1">
    <source>
        <dbReference type="ARBA" id="ARBA00004123"/>
    </source>
</evidence>
<dbReference type="EMBL" id="PNBA02000015">
    <property type="protein sequence ID" value="KAG6399435.1"/>
    <property type="molecule type" value="Genomic_DNA"/>
</dbReference>
<dbReference type="PANTHER" id="PTHR31602:SF8">
    <property type="entry name" value="GROWTH-REGULATING FACTOR 5"/>
    <property type="match status" value="1"/>
</dbReference>
<evidence type="ECO:0000313" key="9">
    <source>
        <dbReference type="EMBL" id="KAG6399435.1"/>
    </source>
</evidence>
<dbReference type="InterPro" id="IPR014977">
    <property type="entry name" value="WRC_dom"/>
</dbReference>
<keyword evidence="5" id="KW-0804">Transcription</keyword>
<reference evidence="9" key="1">
    <citation type="submission" date="2018-01" db="EMBL/GenBank/DDBJ databases">
        <authorList>
            <person name="Mao J.F."/>
        </authorList>
    </citation>
    <scope>NUCLEOTIDE SEQUENCE</scope>
    <source>
        <strain evidence="9">Huo1</strain>
        <tissue evidence="9">Leaf</tissue>
    </source>
</reference>